<reference evidence="3 4" key="2">
    <citation type="journal article" date="2016" name="Microb. Ecol.">
        <title>Genome Characteristics of a Novel Type I Methanotroph (Sn10-6) Isolated from a Flooded Indian Rice Field.</title>
        <authorList>
            <person name="Rahalkar M.C."/>
            <person name="Pandit P.S."/>
            <person name="Dhakephalkar P.K."/>
            <person name="Pore S."/>
            <person name="Arora P."/>
            <person name="Kapse N."/>
        </authorList>
    </citation>
    <scope>NUCLEOTIDE SEQUENCE [LARGE SCALE GENOMIC DNA]</scope>
    <source>
        <strain evidence="3 4">Sn10-6</strain>
    </source>
</reference>
<dbReference type="InterPro" id="IPR049299">
    <property type="entry name" value="Thio2_N"/>
</dbReference>
<reference evidence="4" key="1">
    <citation type="submission" date="2015-03" db="EMBL/GenBank/DDBJ databases">
        <title>Draft genome sequence of a novel methanotroph (Sn10-6) isolated from flooded ricefield rhizosphere in India.</title>
        <authorList>
            <person name="Pandit P.S."/>
            <person name="Pore S.D."/>
            <person name="Arora P."/>
            <person name="Kapse N.G."/>
            <person name="Dhakephalkar P.K."/>
            <person name="Rahalkar M.C."/>
        </authorList>
    </citation>
    <scope>NUCLEOTIDE SEQUENCE [LARGE SCALE GENOMIC DNA]</scope>
    <source>
        <strain evidence="4">Sn10-6</strain>
    </source>
</reference>
<dbReference type="Gene3D" id="2.30.30.380">
    <property type="entry name" value="Zn-finger domain of Sec23/24"/>
    <property type="match status" value="1"/>
</dbReference>
<comment type="caution">
    <text evidence="3">The sequence shown here is derived from an EMBL/GenBank/DDBJ whole genome shotgun (WGS) entry which is preliminary data.</text>
</comment>
<evidence type="ECO:0000313" key="3">
    <source>
        <dbReference type="EMBL" id="KJV06624.1"/>
    </source>
</evidence>
<sequence>MHIVCPRCLDINRISHSQLSQRPKCSACHQAMFTGHPFKLSSRNFDLILAHTDIPIAVMFWKIDCPTCKTMETAYQQAASHLEPWVRVTRVNMNQERAIPGLYKVDDAPTLLVFKNEQEVGRVSGLLTTNEIMRWVSQYV</sequence>
<evidence type="ECO:0000313" key="4">
    <source>
        <dbReference type="Proteomes" id="UP000033684"/>
    </source>
</evidence>
<evidence type="ECO:0000259" key="2">
    <source>
        <dbReference type="Pfam" id="PF21352"/>
    </source>
</evidence>
<gene>
    <name evidence="3" type="ORF">VZ94_10015</name>
</gene>
<dbReference type="EMBL" id="LAJX01000098">
    <property type="protein sequence ID" value="KJV06624.1"/>
    <property type="molecule type" value="Genomic_DNA"/>
</dbReference>
<protein>
    <submittedName>
        <fullName evidence="3">Uncharacterized protein</fullName>
    </submittedName>
</protein>
<proteinExistence type="predicted"/>
<dbReference type="Pfam" id="PF00085">
    <property type="entry name" value="Thioredoxin"/>
    <property type="match status" value="1"/>
</dbReference>
<dbReference type="GO" id="GO:0005737">
    <property type="term" value="C:cytoplasm"/>
    <property type="evidence" value="ECO:0007669"/>
    <property type="project" value="TreeGrafter"/>
</dbReference>
<dbReference type="Proteomes" id="UP000033684">
    <property type="component" value="Unassembled WGS sequence"/>
</dbReference>
<dbReference type="Pfam" id="PF21352">
    <property type="entry name" value="Zn_ribbon_Thio2"/>
    <property type="match status" value="1"/>
</dbReference>
<dbReference type="InterPro" id="IPR036249">
    <property type="entry name" value="Thioredoxin-like_sf"/>
</dbReference>
<evidence type="ECO:0000259" key="1">
    <source>
        <dbReference type="Pfam" id="PF00085"/>
    </source>
</evidence>
<dbReference type="InterPro" id="IPR013766">
    <property type="entry name" value="Thioredoxin_domain"/>
</dbReference>
<dbReference type="PANTHER" id="PTHR45663">
    <property type="entry name" value="GEO12009P1"/>
    <property type="match status" value="1"/>
</dbReference>
<keyword evidence="4" id="KW-1185">Reference proteome</keyword>
<name>A0A0F3IM45_9GAMM</name>
<dbReference type="GO" id="GO:0015035">
    <property type="term" value="F:protein-disulfide reductase activity"/>
    <property type="evidence" value="ECO:0007669"/>
    <property type="project" value="TreeGrafter"/>
</dbReference>
<feature type="domain" description="Thioredoxin 2 N-terminal" evidence="2">
    <location>
        <begin position="4"/>
        <end position="30"/>
    </location>
</feature>
<feature type="domain" description="Thioredoxin" evidence="1">
    <location>
        <begin position="39"/>
        <end position="137"/>
    </location>
</feature>
<dbReference type="SUPFAM" id="SSF52833">
    <property type="entry name" value="Thioredoxin-like"/>
    <property type="match status" value="1"/>
</dbReference>
<dbReference type="Gene3D" id="3.40.30.10">
    <property type="entry name" value="Glutaredoxin"/>
    <property type="match status" value="1"/>
</dbReference>
<accession>A0A0F3IM45</accession>
<dbReference type="PANTHER" id="PTHR45663:SF11">
    <property type="entry name" value="GEO12009P1"/>
    <property type="match status" value="1"/>
</dbReference>
<dbReference type="AlphaFoldDB" id="A0A0F3IM45"/>
<organism evidence="3 4">
    <name type="scientific">Methylocucumis oryzae</name>
    <dbReference type="NCBI Taxonomy" id="1632867"/>
    <lineage>
        <taxon>Bacteria</taxon>
        <taxon>Pseudomonadati</taxon>
        <taxon>Pseudomonadota</taxon>
        <taxon>Gammaproteobacteria</taxon>
        <taxon>Methylococcales</taxon>
        <taxon>Methylococcaceae</taxon>
        <taxon>Methylocucumis</taxon>
    </lineage>
</organism>
<dbReference type="CDD" id="cd02947">
    <property type="entry name" value="TRX_family"/>
    <property type="match status" value="1"/>
</dbReference>